<organism evidence="3 4">
    <name type="scientific">Roseovarius halotolerans</name>
    <dbReference type="NCBI Taxonomy" id="505353"/>
    <lineage>
        <taxon>Bacteria</taxon>
        <taxon>Pseudomonadati</taxon>
        <taxon>Pseudomonadota</taxon>
        <taxon>Alphaproteobacteria</taxon>
        <taxon>Rhodobacterales</taxon>
        <taxon>Roseobacteraceae</taxon>
        <taxon>Roseovarius</taxon>
    </lineage>
</organism>
<protein>
    <submittedName>
        <fullName evidence="3">Uncharacterized protein</fullName>
    </submittedName>
</protein>
<reference evidence="3 4" key="1">
    <citation type="submission" date="2017-03" db="EMBL/GenBank/DDBJ databases">
        <authorList>
            <person name="Afonso C.L."/>
            <person name="Miller P.J."/>
            <person name="Scott M.A."/>
            <person name="Spackman E."/>
            <person name="Goraichik I."/>
            <person name="Dimitrov K.M."/>
            <person name="Suarez D.L."/>
            <person name="Swayne D.E."/>
        </authorList>
    </citation>
    <scope>NUCLEOTIDE SEQUENCE [LARGE SCALE GENOMIC DNA]</scope>
    <source>
        <strain evidence="3 4">CECT 8110</strain>
    </source>
</reference>
<keyword evidence="2" id="KW-0732">Signal</keyword>
<dbReference type="RefSeq" id="WP_170156485.1">
    <property type="nucleotide sequence ID" value="NZ_FWFU01000002.1"/>
</dbReference>
<feature type="compositionally biased region" description="Polar residues" evidence="1">
    <location>
        <begin position="43"/>
        <end position="52"/>
    </location>
</feature>
<evidence type="ECO:0000313" key="4">
    <source>
        <dbReference type="Proteomes" id="UP000193207"/>
    </source>
</evidence>
<feature type="region of interest" description="Disordered" evidence="1">
    <location>
        <begin position="31"/>
        <end position="52"/>
    </location>
</feature>
<dbReference type="Proteomes" id="UP000193207">
    <property type="component" value="Unassembled WGS sequence"/>
</dbReference>
<dbReference type="EMBL" id="FWFU01000002">
    <property type="protein sequence ID" value="SLN37207.1"/>
    <property type="molecule type" value="Genomic_DNA"/>
</dbReference>
<evidence type="ECO:0000256" key="1">
    <source>
        <dbReference type="SAM" id="MobiDB-lite"/>
    </source>
</evidence>
<feature type="signal peptide" evidence="2">
    <location>
        <begin position="1"/>
        <end position="19"/>
    </location>
</feature>
<name>A0A1X6Z1J5_9RHOB</name>
<gene>
    <name evidence="3" type="ORF">ROH8110_01921</name>
</gene>
<proteinExistence type="predicted"/>
<feature type="chain" id="PRO_5013276319" evidence="2">
    <location>
        <begin position="20"/>
        <end position="52"/>
    </location>
</feature>
<keyword evidence="4" id="KW-1185">Reference proteome</keyword>
<accession>A0A1X6Z1J5</accession>
<evidence type="ECO:0000256" key="2">
    <source>
        <dbReference type="SAM" id="SignalP"/>
    </source>
</evidence>
<evidence type="ECO:0000313" key="3">
    <source>
        <dbReference type="EMBL" id="SLN37207.1"/>
    </source>
</evidence>
<sequence length="52" mass="5248">MKPVLTALVIMLSAGPVLAFGIGTETLTPTLSFPSPDPAPAPVTQTDAGINK</sequence>
<dbReference type="AlphaFoldDB" id="A0A1X6Z1J5"/>